<protein>
    <recommendedName>
        <fullName evidence="3">Secreted protein</fullName>
    </recommendedName>
</protein>
<keyword evidence="2" id="KW-1185">Reference proteome</keyword>
<proteinExistence type="predicted"/>
<evidence type="ECO:0000313" key="2">
    <source>
        <dbReference type="Proteomes" id="UP000060487"/>
    </source>
</evidence>
<evidence type="ECO:0000313" key="1">
    <source>
        <dbReference type="EMBL" id="KWT84444.1"/>
    </source>
</evidence>
<sequence length="96" mass="10322">MALVVVCLIYGTAAAEFGRICTSMYLSCQKKSLWYVVGFAKIPLCSSGLFLCVPCLDDPSTADLCNKTFKACEGQCIVRGTDDKCYSAEGEADCLP</sequence>
<dbReference type="EMBL" id="LNQR01000068">
    <property type="protein sequence ID" value="KWT84444.1"/>
    <property type="molecule type" value="Genomic_DNA"/>
</dbReference>
<dbReference type="Proteomes" id="UP000060487">
    <property type="component" value="Unassembled WGS sequence"/>
</dbReference>
<name>A0ABR5SEP3_9BACT</name>
<reference evidence="1 2" key="1">
    <citation type="submission" date="2015-11" db="EMBL/GenBank/DDBJ databases">
        <authorList>
            <person name="Lin W."/>
        </authorList>
    </citation>
    <scope>NUCLEOTIDE SEQUENCE [LARGE SCALE GENOMIC DNA]</scope>
    <source>
        <strain evidence="1 2">HCH-1</strain>
    </source>
</reference>
<comment type="caution">
    <text evidence="1">The sequence shown here is derived from an EMBL/GenBank/DDBJ whole genome shotgun (WGS) entry which is preliminary data.</text>
</comment>
<dbReference type="RefSeq" id="WP_157072923.1">
    <property type="nucleotide sequence ID" value="NZ_LNQR01000068.1"/>
</dbReference>
<evidence type="ECO:0008006" key="3">
    <source>
        <dbReference type="Google" id="ProtNLM"/>
    </source>
</evidence>
<gene>
    <name evidence="1" type="ORF">ASN18_1941</name>
</gene>
<organism evidence="1 2">
    <name type="scientific">Candidatus Magnetominusculus xianensis</name>
    <dbReference type="NCBI Taxonomy" id="1748249"/>
    <lineage>
        <taxon>Bacteria</taxon>
        <taxon>Pseudomonadati</taxon>
        <taxon>Nitrospirota</taxon>
        <taxon>Nitrospiria</taxon>
        <taxon>Nitrospirales</taxon>
        <taxon>Nitrospiraceae</taxon>
        <taxon>Candidatus Magnetominusculus</taxon>
    </lineage>
</organism>
<accession>A0ABR5SEP3</accession>